<dbReference type="Gene3D" id="3.40.390.10">
    <property type="entry name" value="Collagenase (Catalytic Domain)"/>
    <property type="match status" value="2"/>
</dbReference>
<dbReference type="GO" id="GO:0005886">
    <property type="term" value="C:plasma membrane"/>
    <property type="evidence" value="ECO:0007669"/>
    <property type="project" value="TreeGrafter"/>
</dbReference>
<dbReference type="EMBL" id="SCEB01002892">
    <property type="protein sequence ID" value="RXM94884.1"/>
    <property type="molecule type" value="Genomic_DNA"/>
</dbReference>
<evidence type="ECO:0000313" key="3">
    <source>
        <dbReference type="Proteomes" id="UP000289886"/>
    </source>
</evidence>
<dbReference type="GO" id="GO:0004222">
    <property type="term" value="F:metalloendopeptidase activity"/>
    <property type="evidence" value="ECO:0007669"/>
    <property type="project" value="InterPro"/>
</dbReference>
<dbReference type="AlphaFoldDB" id="A0A444V388"/>
<gene>
    <name evidence="2" type="ORF">EOD39_17501</name>
</gene>
<reference evidence="2 3" key="1">
    <citation type="submission" date="2019-01" db="EMBL/GenBank/DDBJ databases">
        <title>Draft Genome and Complete Hox-Cluster Characterization of the Sterlet Sturgeon (Acipenser ruthenus).</title>
        <authorList>
            <person name="Wei Q."/>
        </authorList>
    </citation>
    <scope>NUCLEOTIDE SEQUENCE [LARGE SCALE GENOMIC DNA]</scope>
    <source>
        <strain evidence="2">WHYD16114868_AA</strain>
        <tissue evidence="2">Blood</tissue>
    </source>
</reference>
<dbReference type="InterPro" id="IPR018497">
    <property type="entry name" value="Peptidase_M13_C"/>
</dbReference>
<dbReference type="SUPFAM" id="SSF55486">
    <property type="entry name" value="Metalloproteases ('zincins'), catalytic domain"/>
    <property type="match status" value="2"/>
</dbReference>
<protein>
    <submittedName>
        <fullName evidence="2">Membrane metallo-endopeptidase-like 1</fullName>
    </submittedName>
</protein>
<evidence type="ECO:0000313" key="2">
    <source>
        <dbReference type="EMBL" id="RXM94884.1"/>
    </source>
</evidence>
<proteinExistence type="predicted"/>
<accession>A0A444V388</accession>
<dbReference type="GO" id="GO:0016485">
    <property type="term" value="P:protein processing"/>
    <property type="evidence" value="ECO:0007669"/>
    <property type="project" value="TreeGrafter"/>
</dbReference>
<name>A0A444V388_ACIRT</name>
<evidence type="ECO:0000259" key="1">
    <source>
        <dbReference type="Pfam" id="PF01431"/>
    </source>
</evidence>
<feature type="domain" description="Peptidase M13 C-terminal" evidence="1">
    <location>
        <begin position="2"/>
        <end position="93"/>
    </location>
</feature>
<organism evidence="2 3">
    <name type="scientific">Acipenser ruthenus</name>
    <name type="common">Sterlet sturgeon</name>
    <dbReference type="NCBI Taxonomy" id="7906"/>
    <lineage>
        <taxon>Eukaryota</taxon>
        <taxon>Metazoa</taxon>
        <taxon>Chordata</taxon>
        <taxon>Craniata</taxon>
        <taxon>Vertebrata</taxon>
        <taxon>Euteleostomi</taxon>
        <taxon>Actinopterygii</taxon>
        <taxon>Chondrostei</taxon>
        <taxon>Acipenseriformes</taxon>
        <taxon>Acipenseridae</taxon>
        <taxon>Acipenser</taxon>
    </lineage>
</organism>
<feature type="domain" description="Peptidase M13 C-terminal" evidence="1">
    <location>
        <begin position="249"/>
        <end position="281"/>
    </location>
</feature>
<dbReference type="Pfam" id="PF01431">
    <property type="entry name" value="Peptidase_M13"/>
    <property type="match status" value="2"/>
</dbReference>
<dbReference type="Proteomes" id="UP000289886">
    <property type="component" value="Unassembled WGS sequence"/>
</dbReference>
<sequence>MLDWWSNFSASHFKEQSRCMVHQYGNYTWRLAGGQNVSGISTLGENIADNGGVRQAYKAYLQWVQKEGEELRLPGLDLDHKQLFFLNFAQVSAAPPTLTQGYCREQYTTLTLGSCSAPYPHTRVLQGAIHNPHTGVLQRPLPSHRGPAASPTLTQGSCREQCTTSHNTLALSGVVRLLQTRVCQPVHQDRLTQPPGVQVLHCTSPSLSPLSPPPLPVSLLQGDGLGLGLGLPPSPSPLSHPLLSLSLCCRVMGSLQNFGAFSEAFHCKQGSAMHPEEKCRVW</sequence>
<dbReference type="PANTHER" id="PTHR11733">
    <property type="entry name" value="ZINC METALLOPROTEASE FAMILY M13 NEPRILYSIN-RELATED"/>
    <property type="match status" value="1"/>
</dbReference>
<keyword evidence="3" id="KW-1185">Reference proteome</keyword>
<dbReference type="InterPro" id="IPR024079">
    <property type="entry name" value="MetalloPept_cat_dom_sf"/>
</dbReference>
<dbReference type="InterPro" id="IPR000718">
    <property type="entry name" value="Peptidase_M13"/>
</dbReference>
<dbReference type="PROSITE" id="PS51885">
    <property type="entry name" value="NEPRILYSIN"/>
    <property type="match status" value="1"/>
</dbReference>
<comment type="caution">
    <text evidence="2">The sequence shown here is derived from an EMBL/GenBank/DDBJ whole genome shotgun (WGS) entry which is preliminary data.</text>
</comment>
<dbReference type="PANTHER" id="PTHR11733:SF141">
    <property type="entry name" value="MEMBRANE METALLO-ENDOPEPTIDASE-LIKE 1"/>
    <property type="match status" value="1"/>
</dbReference>